<dbReference type="PANTHER" id="PTHR43377:SF2">
    <property type="entry name" value="BINDING ROSSMANN FOLD OXIDOREDUCTASE, PUTATIVE (AFU_ORTHOLOGUE AFUA_4G00560)-RELATED"/>
    <property type="match status" value="1"/>
</dbReference>
<dbReference type="InterPro" id="IPR004104">
    <property type="entry name" value="Gfo/Idh/MocA-like_OxRdtase_C"/>
</dbReference>
<dbReference type="Pfam" id="PF02894">
    <property type="entry name" value="GFO_IDH_MocA_C"/>
    <property type="match status" value="1"/>
</dbReference>
<dbReference type="Gene3D" id="3.40.50.720">
    <property type="entry name" value="NAD(P)-binding Rossmann-like Domain"/>
    <property type="match status" value="1"/>
</dbReference>
<dbReference type="EMBL" id="CP078075">
    <property type="protein sequence ID" value="WDM44778.1"/>
    <property type="molecule type" value="Genomic_DNA"/>
</dbReference>
<accession>A0ABY7XUE5</accession>
<sequence length="423" mass="45920">MTLSNPVRLAVIGAGSRGTGYARRAVAQGAAITAVVEPDRSRRDAFLAEFAGQRIECFATWEDIVAQGERVADAAVVSTPDRLHADPAIGLASAGYHLLLEKPIAPTEEESARIVEAAESAGVMLAVCHVMRYSGYSRTLKRLLDDGVIGRLVSVEHLEPIGWWHFAHSYVRGNWAREADSGPMLLTKSSHDIDWLSYIIGLPAERVSSFGSLLHFRPESKPVGATDRCLDCPLQNTCAYSATRIYRGFLGDETFERWPLAVLTTDVSAEGVDRALREGPYGRCVFDGQNDVVDHQVVNIEYQGGVTASFTVTAFTELDFRKTRLFGTDGSIEGDGRGFVVHDFARDEKYDVVPESRGNASAADGHGGADDALVEAFLEAVRTGDRSGLLSGPQESLATHRIVWLAEEARRSNAVVPIPAPLH</sequence>
<reference evidence="4 5" key="1">
    <citation type="submission" date="2021-06" db="EMBL/GenBank/DDBJ databases">
        <title>Genome-based taxonomic framework of Microbacterium strains isolated from marine environment, the description of four new species and reclassification of four preexisting species.</title>
        <authorList>
            <person name="Lee S.D."/>
            <person name="Kim S.-M."/>
            <person name="Byeon Y.-S."/>
            <person name="Yang H.L."/>
            <person name="Kim I.S."/>
        </authorList>
    </citation>
    <scope>NUCLEOTIDE SEQUENCE [LARGE SCALE GENOMIC DNA]</scope>
    <source>
        <strain evidence="4 5">KACC 14465</strain>
    </source>
</reference>
<dbReference type="Proteomes" id="UP001215097">
    <property type="component" value="Chromosome"/>
</dbReference>
<keyword evidence="5" id="KW-1185">Reference proteome</keyword>
<dbReference type="InterPro" id="IPR000683">
    <property type="entry name" value="Gfo/Idh/MocA-like_OxRdtase_N"/>
</dbReference>
<dbReference type="Pfam" id="PF01408">
    <property type="entry name" value="GFO_IDH_MocA"/>
    <property type="match status" value="1"/>
</dbReference>
<evidence type="ECO:0000259" key="3">
    <source>
        <dbReference type="Pfam" id="PF02894"/>
    </source>
</evidence>
<evidence type="ECO:0000313" key="5">
    <source>
        <dbReference type="Proteomes" id="UP001215097"/>
    </source>
</evidence>
<dbReference type="Gene3D" id="3.30.360.10">
    <property type="entry name" value="Dihydrodipicolinate Reductase, domain 2"/>
    <property type="match status" value="1"/>
</dbReference>
<dbReference type="RefSeq" id="WP_282214926.1">
    <property type="nucleotide sequence ID" value="NZ_BAAAUN010000001.1"/>
</dbReference>
<name>A0ABY7XUE5_MICLT</name>
<comment type="similarity">
    <text evidence="1">Belongs to the Gfo/Idh/MocA family.</text>
</comment>
<dbReference type="InterPro" id="IPR051450">
    <property type="entry name" value="Gfo/Idh/MocA_Oxidoreductases"/>
</dbReference>
<evidence type="ECO:0000259" key="2">
    <source>
        <dbReference type="Pfam" id="PF01408"/>
    </source>
</evidence>
<organism evidence="4 5">
    <name type="scientific">Microbacterium luteolum</name>
    <name type="common">Aureobacterium luteolum</name>
    <dbReference type="NCBI Taxonomy" id="69367"/>
    <lineage>
        <taxon>Bacteria</taxon>
        <taxon>Bacillati</taxon>
        <taxon>Actinomycetota</taxon>
        <taxon>Actinomycetes</taxon>
        <taxon>Micrococcales</taxon>
        <taxon>Microbacteriaceae</taxon>
        <taxon>Microbacterium</taxon>
    </lineage>
</organism>
<evidence type="ECO:0000313" key="4">
    <source>
        <dbReference type="EMBL" id="WDM44778.1"/>
    </source>
</evidence>
<dbReference type="PANTHER" id="PTHR43377">
    <property type="entry name" value="BILIVERDIN REDUCTASE A"/>
    <property type="match status" value="1"/>
</dbReference>
<proteinExistence type="inferred from homology"/>
<feature type="domain" description="Gfo/Idh/MocA-like oxidoreductase N-terminal" evidence="2">
    <location>
        <begin position="8"/>
        <end position="128"/>
    </location>
</feature>
<gene>
    <name evidence="4" type="ORF">KV395_16670</name>
</gene>
<feature type="domain" description="Gfo/Idh/MocA-like oxidoreductase C-terminal" evidence="3">
    <location>
        <begin position="141"/>
        <end position="416"/>
    </location>
</feature>
<dbReference type="InterPro" id="IPR036291">
    <property type="entry name" value="NAD(P)-bd_dom_sf"/>
</dbReference>
<protein>
    <submittedName>
        <fullName evidence="4">Gfo/Idh/MocA family oxidoreductase</fullName>
    </submittedName>
</protein>
<dbReference type="SUPFAM" id="SSF51735">
    <property type="entry name" value="NAD(P)-binding Rossmann-fold domains"/>
    <property type="match status" value="1"/>
</dbReference>
<dbReference type="SUPFAM" id="SSF55347">
    <property type="entry name" value="Glyceraldehyde-3-phosphate dehydrogenase-like, C-terminal domain"/>
    <property type="match status" value="1"/>
</dbReference>
<evidence type="ECO:0000256" key="1">
    <source>
        <dbReference type="ARBA" id="ARBA00010928"/>
    </source>
</evidence>